<accession>A0ABY6Z1T2</accession>
<name>A0ABY6Z1T2_9BACL</name>
<proteinExistence type="predicted"/>
<evidence type="ECO:0000313" key="1">
    <source>
        <dbReference type="EMBL" id="WAH36852.1"/>
    </source>
</evidence>
<evidence type="ECO:0000313" key="2">
    <source>
        <dbReference type="Proteomes" id="UP001164803"/>
    </source>
</evidence>
<dbReference type="RefSeq" id="WP_268044244.1">
    <property type="nucleotide sequence ID" value="NZ_CP104064.1"/>
</dbReference>
<keyword evidence="2" id="KW-1185">Reference proteome</keyword>
<dbReference type="EMBL" id="CP104064">
    <property type="protein sequence ID" value="WAH36852.1"/>
    <property type="molecule type" value="Genomic_DNA"/>
</dbReference>
<organism evidence="1 2">
    <name type="scientific">Alicyclobacillus dauci</name>
    <dbReference type="NCBI Taxonomy" id="1475485"/>
    <lineage>
        <taxon>Bacteria</taxon>
        <taxon>Bacillati</taxon>
        <taxon>Bacillota</taxon>
        <taxon>Bacilli</taxon>
        <taxon>Bacillales</taxon>
        <taxon>Alicyclobacillaceae</taxon>
        <taxon>Alicyclobacillus</taxon>
    </lineage>
</organism>
<dbReference type="Proteomes" id="UP001164803">
    <property type="component" value="Chromosome"/>
</dbReference>
<protein>
    <submittedName>
        <fullName evidence="1">Uncharacterized protein</fullName>
    </submittedName>
</protein>
<sequence>MDESRGLRRAYSGQKKRYRHVSVVVHALDLLAHHALSYKPGGTSGGALAYRIRVSVMFTF</sequence>
<gene>
    <name evidence="1" type="ORF">NZD86_22225</name>
</gene>
<reference evidence="1" key="1">
    <citation type="submission" date="2022-08" db="EMBL/GenBank/DDBJ databases">
        <title>Alicyclobacillus dauci DSM2870, complete genome.</title>
        <authorList>
            <person name="Wang Q."/>
            <person name="Cai R."/>
            <person name="Wang Z."/>
        </authorList>
    </citation>
    <scope>NUCLEOTIDE SEQUENCE</scope>
    <source>
        <strain evidence="1">DSM 28700</strain>
    </source>
</reference>